<sequence>MTANRQSRLVGGRITKPSPSSSSSSLPSSKKTPARSPQPKKPPPADYEEDYFQDHLDDQGLVLALATDLTLRDVPQAMARARSTMFGPVPGMGSKRMAKTVNFHAGLPGFVSSGHVHAVLGGSPTSVEREVATLEGRGVLRRLRVRGRGEVLIRQDEYEGLVRRSSRLDEDTKGLYLRFLKENPRAGIMSVGTCDEKQGDALVRAGFLTGGTTTRDENASLGGFYGRPEDKASLASIAAASRAASGSIEAVGGVGALQNAGGRGGSSGASRLGRGGVGPEPEYRIAAPGHGSYLKLVSAAVEHLMSLLSRSKYGEMPEYLLRERWDGGIASDDARKMRRARGEFTGVLPWQTKKWREFYGLEFGWVLAEAMGTGRLEVFETGSVGRGVRKLRDD</sequence>
<reference evidence="5 6" key="1">
    <citation type="submission" date="2015-05" db="EMBL/GenBank/DDBJ databases">
        <authorList>
            <person name="Fogelqvist Johan"/>
        </authorList>
    </citation>
    <scope>NUCLEOTIDE SEQUENCE [LARGE SCALE GENOMIC DNA]</scope>
    <source>
        <strain evidence="4">VL1</strain>
        <strain evidence="3">VL2</strain>
    </source>
</reference>
<evidence type="ECO:0000256" key="1">
    <source>
        <dbReference type="ARBA" id="ARBA00093458"/>
    </source>
</evidence>
<dbReference type="EMBL" id="CVQH01020307">
    <property type="protein sequence ID" value="CRK27089.1"/>
    <property type="molecule type" value="Genomic_DNA"/>
</dbReference>
<keyword evidence="5" id="KW-1185">Reference proteome</keyword>
<dbReference type="EMBL" id="CVQI01003780">
    <property type="protein sequence ID" value="CRK13068.1"/>
    <property type="molecule type" value="Genomic_DNA"/>
</dbReference>
<comment type="similarity">
    <text evidence="1">Belongs to the STK19 family.</text>
</comment>
<protein>
    <recommendedName>
        <fullName evidence="7">Serine-threonine protein kinase 19</fullName>
    </recommendedName>
</protein>
<dbReference type="AlphaFoldDB" id="A0A0G4KTD6"/>
<dbReference type="Proteomes" id="UP000045706">
    <property type="component" value="Unassembled WGS sequence"/>
</dbReference>
<dbReference type="Proteomes" id="UP000044602">
    <property type="component" value="Unassembled WGS sequence"/>
</dbReference>
<name>A0A0G4KTD6_VERLO</name>
<evidence type="ECO:0000313" key="4">
    <source>
        <dbReference type="EMBL" id="CRK27089.1"/>
    </source>
</evidence>
<gene>
    <name evidence="4" type="ORF">BN1708_004311</name>
    <name evidence="3" type="ORF">BN1723_009922</name>
</gene>
<dbReference type="Pfam" id="PF10494">
    <property type="entry name" value="Stk19"/>
    <property type="match status" value="1"/>
</dbReference>
<evidence type="ECO:0000313" key="6">
    <source>
        <dbReference type="Proteomes" id="UP000045706"/>
    </source>
</evidence>
<evidence type="ECO:0000313" key="5">
    <source>
        <dbReference type="Proteomes" id="UP000044602"/>
    </source>
</evidence>
<evidence type="ECO:0000256" key="2">
    <source>
        <dbReference type="SAM" id="MobiDB-lite"/>
    </source>
</evidence>
<proteinExistence type="inferred from homology"/>
<dbReference type="PANTHER" id="PTHR15243">
    <property type="entry name" value="SERINE/THREONINE-PROTEIN KINASE 19"/>
    <property type="match status" value="1"/>
</dbReference>
<accession>A0A0G4KTD6</accession>
<dbReference type="GO" id="GO:0046579">
    <property type="term" value="P:positive regulation of Ras protein signal transduction"/>
    <property type="evidence" value="ECO:0007669"/>
    <property type="project" value="TreeGrafter"/>
</dbReference>
<feature type="compositionally biased region" description="Low complexity" evidence="2">
    <location>
        <begin position="16"/>
        <end position="31"/>
    </location>
</feature>
<dbReference type="InterPro" id="IPR018865">
    <property type="entry name" value="STK19-like"/>
</dbReference>
<organism evidence="3 6">
    <name type="scientific">Verticillium longisporum</name>
    <name type="common">Verticillium dahliae var. longisporum</name>
    <dbReference type="NCBI Taxonomy" id="100787"/>
    <lineage>
        <taxon>Eukaryota</taxon>
        <taxon>Fungi</taxon>
        <taxon>Dikarya</taxon>
        <taxon>Ascomycota</taxon>
        <taxon>Pezizomycotina</taxon>
        <taxon>Sordariomycetes</taxon>
        <taxon>Hypocreomycetidae</taxon>
        <taxon>Glomerellales</taxon>
        <taxon>Plectosphaerellaceae</taxon>
        <taxon>Verticillium</taxon>
    </lineage>
</organism>
<dbReference type="PANTHER" id="PTHR15243:SF0">
    <property type="entry name" value="SERINE_THREONINE-PROTEIN KINASE 19"/>
    <property type="match status" value="1"/>
</dbReference>
<evidence type="ECO:0008006" key="7">
    <source>
        <dbReference type="Google" id="ProtNLM"/>
    </source>
</evidence>
<evidence type="ECO:0000313" key="3">
    <source>
        <dbReference type="EMBL" id="CRK13068.1"/>
    </source>
</evidence>
<feature type="region of interest" description="Disordered" evidence="2">
    <location>
        <begin position="1"/>
        <end position="50"/>
    </location>
</feature>